<dbReference type="RefSeq" id="WP_070194593.1">
    <property type="nucleotide sequence ID" value="NZ_LJGU01000089.1"/>
</dbReference>
<dbReference type="InterPro" id="IPR016181">
    <property type="entry name" value="Acyl_CoA_acyltransferase"/>
</dbReference>
<evidence type="ECO:0000313" key="6">
    <source>
        <dbReference type="Proteomes" id="UP000176101"/>
    </source>
</evidence>
<protein>
    <submittedName>
        <fullName evidence="5">Acetyltransferase</fullName>
    </submittedName>
</protein>
<dbReference type="Pfam" id="PF00583">
    <property type="entry name" value="Acetyltransf_1"/>
    <property type="match status" value="1"/>
</dbReference>
<dbReference type="Gene3D" id="3.40.630.30">
    <property type="match status" value="1"/>
</dbReference>
<keyword evidence="2" id="KW-0012">Acyltransferase</keyword>
<dbReference type="SUPFAM" id="SSF55729">
    <property type="entry name" value="Acyl-CoA N-acyltransferases (Nat)"/>
    <property type="match status" value="2"/>
</dbReference>
<keyword evidence="1 5" id="KW-0808">Transferase</keyword>
<dbReference type="InterPro" id="IPR000182">
    <property type="entry name" value="GNAT_dom"/>
</dbReference>
<dbReference type="InterPro" id="IPR050832">
    <property type="entry name" value="Bact_Acetyltransf"/>
</dbReference>
<dbReference type="CDD" id="cd04301">
    <property type="entry name" value="NAT_SF"/>
    <property type="match status" value="1"/>
</dbReference>
<evidence type="ECO:0000313" key="5">
    <source>
        <dbReference type="EMBL" id="OEV06033.1"/>
    </source>
</evidence>
<evidence type="ECO:0000256" key="2">
    <source>
        <dbReference type="ARBA" id="ARBA00023315"/>
    </source>
</evidence>
<evidence type="ECO:0000256" key="1">
    <source>
        <dbReference type="ARBA" id="ARBA00022679"/>
    </source>
</evidence>
<feature type="domain" description="N-acetyltransferase" evidence="4">
    <location>
        <begin position="175"/>
        <end position="330"/>
    </location>
</feature>
<dbReference type="Proteomes" id="UP000176101">
    <property type="component" value="Unassembled WGS sequence"/>
</dbReference>
<dbReference type="STRING" id="1075402.AN216_00740"/>
<evidence type="ECO:0000256" key="3">
    <source>
        <dbReference type="SAM" id="MobiDB-lite"/>
    </source>
</evidence>
<feature type="domain" description="N-acetyltransferase" evidence="4">
    <location>
        <begin position="1"/>
        <end position="137"/>
    </location>
</feature>
<dbReference type="PROSITE" id="PS51186">
    <property type="entry name" value="GNAT"/>
    <property type="match status" value="2"/>
</dbReference>
<organism evidence="5 6">
    <name type="scientific">Streptomyces oceani</name>
    <dbReference type="NCBI Taxonomy" id="1075402"/>
    <lineage>
        <taxon>Bacteria</taxon>
        <taxon>Bacillati</taxon>
        <taxon>Actinomycetota</taxon>
        <taxon>Actinomycetes</taxon>
        <taxon>Kitasatosporales</taxon>
        <taxon>Streptomycetaceae</taxon>
        <taxon>Streptomyces</taxon>
    </lineage>
</organism>
<accession>A0A1E7KQA3</accession>
<dbReference type="PANTHER" id="PTHR43877:SF1">
    <property type="entry name" value="ACETYLTRANSFERASE"/>
    <property type="match status" value="1"/>
</dbReference>
<dbReference type="EMBL" id="LJGU01000089">
    <property type="protein sequence ID" value="OEV06033.1"/>
    <property type="molecule type" value="Genomic_DNA"/>
</dbReference>
<keyword evidence="6" id="KW-1185">Reference proteome</keyword>
<proteinExistence type="predicted"/>
<name>A0A1E7KQA3_9ACTN</name>
<gene>
    <name evidence="5" type="ORF">AN216_00740</name>
</gene>
<feature type="compositionally biased region" description="Basic and acidic residues" evidence="3">
    <location>
        <begin position="137"/>
        <end position="152"/>
    </location>
</feature>
<evidence type="ECO:0000259" key="4">
    <source>
        <dbReference type="PROSITE" id="PS51186"/>
    </source>
</evidence>
<reference evidence="5 6" key="1">
    <citation type="journal article" date="2016" name="Front. Microbiol.">
        <title>Comparative Genomics Analysis of Streptomyces Species Reveals Their Adaptation to the Marine Environment and Their Diversity at the Genomic Level.</title>
        <authorList>
            <person name="Tian X."/>
            <person name="Zhang Z."/>
            <person name="Yang T."/>
            <person name="Chen M."/>
            <person name="Li J."/>
            <person name="Chen F."/>
            <person name="Yang J."/>
            <person name="Li W."/>
            <person name="Zhang B."/>
            <person name="Zhang Z."/>
            <person name="Wu J."/>
            <person name="Zhang C."/>
            <person name="Long L."/>
            <person name="Xiao J."/>
        </authorList>
    </citation>
    <scope>NUCLEOTIDE SEQUENCE [LARGE SCALE GENOMIC DNA]</scope>
    <source>
        <strain evidence="5 6">SCSIO 02100</strain>
    </source>
</reference>
<sequence length="330" mass="35499">MSQHSEQPAPRAAHKPLRITALTDPEPAVASERLVWLASDLDGIPTGSAFLRRFTHAGQSHLAELHLSVHPAERRQGTGSRLLEAAVAAARADGRRSVLAQAGAGSPGERFLAARGFRPVLALTYARLPLDGGPPADRTDGGEGDRTDEAAPACRLDRAALAELARRPHPGYRLVSWSGMVPDELAETFAASRRAMDDMPMDDTDYGTVAWDIARVRAAAEAVAKRGDLLYTVVAVDTSDDSIAAFTEVVVPGNGRGDGQHYGTGVLPEHRGRGLGRWIKAESVRWVRGEHPGLGGLLTDTADSNPYMRRINDALGYQPTHRSVEYQLDL</sequence>
<comment type="caution">
    <text evidence="5">The sequence shown here is derived from an EMBL/GenBank/DDBJ whole genome shotgun (WGS) entry which is preliminary data.</text>
</comment>
<feature type="region of interest" description="Disordered" evidence="3">
    <location>
        <begin position="131"/>
        <end position="152"/>
    </location>
</feature>
<dbReference type="AlphaFoldDB" id="A0A1E7KQA3"/>
<dbReference type="PANTHER" id="PTHR43877">
    <property type="entry name" value="AMINOALKYLPHOSPHONATE N-ACETYLTRANSFERASE-RELATED-RELATED"/>
    <property type="match status" value="1"/>
</dbReference>
<dbReference type="PATRIC" id="fig|1075402.3.peg.149"/>
<dbReference type="GO" id="GO:0016747">
    <property type="term" value="F:acyltransferase activity, transferring groups other than amino-acyl groups"/>
    <property type="evidence" value="ECO:0007669"/>
    <property type="project" value="InterPro"/>
</dbReference>
<dbReference type="OrthoDB" id="4119890at2"/>
<dbReference type="Pfam" id="PF13508">
    <property type="entry name" value="Acetyltransf_7"/>
    <property type="match status" value="1"/>
</dbReference>